<dbReference type="Gene3D" id="2.170.16.10">
    <property type="entry name" value="Hedgehog/Intein (Hint) domain"/>
    <property type="match status" value="1"/>
</dbReference>
<dbReference type="KEGG" id="tli:Tlie_0294"/>
<dbReference type="NCBIfam" id="TIGR01445">
    <property type="entry name" value="intein_Nterm"/>
    <property type="match status" value="1"/>
</dbReference>
<dbReference type="PRINTS" id="PR00379">
    <property type="entry name" value="INTEIN"/>
</dbReference>
<dbReference type="InterPro" id="IPR008926">
    <property type="entry name" value="RNR_R1-su_N"/>
</dbReference>
<evidence type="ECO:0000256" key="9">
    <source>
        <dbReference type="ARBA" id="ARBA00023116"/>
    </source>
</evidence>
<dbReference type="Pfam" id="PF14528">
    <property type="entry name" value="LAGLIDADG_3"/>
    <property type="match status" value="1"/>
</dbReference>
<dbReference type="SUPFAM" id="SSF55608">
    <property type="entry name" value="Homing endonucleases"/>
    <property type="match status" value="1"/>
</dbReference>
<dbReference type="STRING" id="580340.Tlie_0294"/>
<keyword evidence="9 13" id="KW-0215">Deoxyribonucleotide synthesis</keyword>
<dbReference type="InterPro" id="IPR027434">
    <property type="entry name" value="Homing_endonucl"/>
</dbReference>
<protein>
    <recommendedName>
        <fullName evidence="13">Ribonucleoside-diphosphate reductase</fullName>
        <ecNumber evidence="13">1.17.4.1</ecNumber>
    </recommendedName>
</protein>
<keyword evidence="4" id="KW-0237">DNA synthesis</keyword>
<dbReference type="GO" id="GO:0031419">
    <property type="term" value="F:cobalamin binding"/>
    <property type="evidence" value="ECO:0007669"/>
    <property type="project" value="UniProtKB-KW"/>
</dbReference>
<dbReference type="InterPro" id="IPR050862">
    <property type="entry name" value="RdRp_reductase_class-2"/>
</dbReference>
<sequence>MTSKEFSKGHITTVKLSDNALRVLRERYLIKDDEGNVIETPEEMFMRVAKAVAQAEGEESEELVKEFYNLMASLDFLPNSPTLMNAGRTGGQLAACFVLPIEDSMEGIFEALKNMALIHKSGGGTGYNFSKLRPAGDKVSSTNGVASGPVSFMGMFDQATEVVMQGGMRRGANMGILNADHPDVFNFIRAKTEEGKLKNFNISIGASDKFMKAVENDEDWDLINPRNGEVTKTVKARELFNLICEMAWKTGDPGMIFLDRLEETNPTPHLGKIDATNPCVPADTFVMTYEGPRQVMDLIGRKTILIIDGKPFATTEAGFFKTGEKQLFSVTTKEGYSFRATGEHPVLRVTKKTRYTIEKEWTNVSELKPNDEIMLHNHRNFKGWNGLYGEKEGYLIGLLVGDGTLKEDKAILSVWSSEKASGDGIESIKERALDAALALPHRSDFQGWYKVSGRNEYRMSLASLRELAFSLGMKPGDKTITPYMETRTSSDFARGFLQGLFDSDGSVQGSQQKGISIRLAQSDLNRLKAVQRMLARFGIVSAIYENRRHSKITDLPNGKGEVKPYKTKPQHELIISRDNVMLFAERIGFGDASKSAKLSSLLASYSRMPNRERFTATVKSITPAGTEEVYDVQVPGANAFDANGIVLHNCGEQPLLPFEACNLGSINLSHMVKDGEIDWEKLKRTTRLAVRFLDDVIDVNEYPIPIIKETVMKTRKIGLGVMGWADMLFMLRIPYDSEEAIELAKKVMSTITETGREASRELAKTRGAYPADRGTGQRNATITTIAPTGSISMIADCSSGIEPVFALEFTKEVLEGKRFTYKNKYYQQALEEGLDEAIIKRVFKTAHDISPEWHVRMQAAFQEAVDNAVSKTINLPNSASVEDVKKAYLLAFKTRCKGITVFRDGCRSEQVLYKEKHPVQQKLPIASTPPGPQPVERPFVLSGKTAKIPTSYGNLYLTVNEINGRPIEVFTTMGKSGHETMAFTEAIGRLISLALRSGVKIHHIIKQMKGIGGSQPVWHEDSVIMSVPDAIAFGLTYLGYLDKEEKEIMESMAETDMCPVCGAAMTRMEGCITCTVCGFSKC</sequence>
<dbReference type="InterPro" id="IPR006142">
    <property type="entry name" value="INTEIN"/>
</dbReference>
<dbReference type="HOGENOM" id="CLU_000404_2_1_0"/>
<comment type="cofactor">
    <cofactor evidence="1">
        <name>adenosylcob(III)alamin</name>
        <dbReference type="ChEBI" id="CHEBI:18408"/>
    </cofactor>
</comment>
<dbReference type="PANTHER" id="PTHR43371">
    <property type="entry name" value="VITAMIN B12-DEPENDENT RIBONUCLEOTIDE REDUCTASE"/>
    <property type="match status" value="1"/>
</dbReference>
<dbReference type="GO" id="GO:0071897">
    <property type="term" value="P:DNA biosynthetic process"/>
    <property type="evidence" value="ECO:0007669"/>
    <property type="project" value="UniProtKB-KW"/>
</dbReference>
<dbReference type="GO" id="GO:0016539">
    <property type="term" value="P:intein-mediated protein splicing"/>
    <property type="evidence" value="ECO:0007669"/>
    <property type="project" value="InterPro"/>
</dbReference>
<keyword evidence="5" id="KW-0547">Nucleotide-binding</keyword>
<dbReference type="InterPro" id="IPR004860">
    <property type="entry name" value="LAGLIDADG_dom"/>
</dbReference>
<dbReference type="AlphaFoldDB" id="G7V6S4"/>
<proteinExistence type="inferred from homology"/>
<dbReference type="SMART" id="SM00305">
    <property type="entry name" value="HintC"/>
    <property type="match status" value="1"/>
</dbReference>
<dbReference type="UniPathway" id="UPA00326"/>
<dbReference type="NCBIfam" id="TIGR01443">
    <property type="entry name" value="intein_Cterm"/>
    <property type="match status" value="1"/>
</dbReference>
<keyword evidence="7" id="KW-0651">Protein splicing</keyword>
<organism evidence="15 16">
    <name type="scientific">Thermovirga lienii (strain ATCC BAA-1197 / DSM 17291 / Cas60314)</name>
    <dbReference type="NCBI Taxonomy" id="580340"/>
    <lineage>
        <taxon>Bacteria</taxon>
        <taxon>Thermotogati</taxon>
        <taxon>Synergistota</taxon>
        <taxon>Synergistia</taxon>
        <taxon>Synergistales</taxon>
        <taxon>Thermovirgaceae</taxon>
        <taxon>Thermovirga</taxon>
    </lineage>
</organism>
<dbReference type="PANTHER" id="PTHR43371:SF1">
    <property type="entry name" value="RIBONUCLEOSIDE-DIPHOSPHATE REDUCTASE"/>
    <property type="match status" value="1"/>
</dbReference>
<evidence type="ECO:0000256" key="2">
    <source>
        <dbReference type="ARBA" id="ARBA00007405"/>
    </source>
</evidence>
<accession>G7V6S4</accession>
<dbReference type="Gene3D" id="3.20.70.20">
    <property type="match status" value="2"/>
</dbReference>
<dbReference type="Pfam" id="PF00317">
    <property type="entry name" value="Ribonuc_red_lgN"/>
    <property type="match status" value="1"/>
</dbReference>
<dbReference type="InterPro" id="IPR030934">
    <property type="entry name" value="Intein_C"/>
</dbReference>
<evidence type="ECO:0000313" key="15">
    <source>
        <dbReference type="EMBL" id="AER66033.1"/>
    </source>
</evidence>
<dbReference type="InterPro" id="IPR006141">
    <property type="entry name" value="Intein_N"/>
</dbReference>
<dbReference type="EMBL" id="CP003096">
    <property type="protein sequence ID" value="AER66033.1"/>
    <property type="molecule type" value="Genomic_DNA"/>
</dbReference>
<dbReference type="SUPFAM" id="SSF48168">
    <property type="entry name" value="R1 subunit of ribonucleotide reductase, N-terminal domain"/>
    <property type="match status" value="1"/>
</dbReference>
<dbReference type="GO" id="GO:0004748">
    <property type="term" value="F:ribonucleoside-diphosphate reductase activity, thioredoxin disulfide as acceptor"/>
    <property type="evidence" value="ECO:0007669"/>
    <property type="project" value="UniProtKB-EC"/>
</dbReference>
<dbReference type="SUPFAM" id="SSF51294">
    <property type="entry name" value="Hedgehog/intein (Hint) domain"/>
    <property type="match status" value="1"/>
</dbReference>
<keyword evidence="6" id="KW-0068">Autocatalytic cleavage</keyword>
<dbReference type="InterPro" id="IPR024434">
    <property type="entry name" value="TSCPD_dom"/>
</dbReference>
<dbReference type="InterPro" id="IPR004042">
    <property type="entry name" value="Intein_endonuc_central"/>
</dbReference>
<feature type="domain" description="DOD-type homing endonuclease" evidence="14">
    <location>
        <begin position="395"/>
        <end position="539"/>
    </location>
</feature>
<dbReference type="SUPFAM" id="SSF51998">
    <property type="entry name" value="PFL-like glycyl radical enzymes"/>
    <property type="match status" value="1"/>
</dbReference>
<keyword evidence="10" id="KW-0170">Cobalt</keyword>
<reference evidence="15 16" key="2">
    <citation type="journal article" date="2012" name="Stand. Genomic Sci.">
        <title>Genome sequence of the moderately thermophilic, amino-acid-degrading and sulfur-reducing bacterium Thermovirga lienii type strain (Cas60314(T)).</title>
        <authorList>
            <person name="Goker M."/>
            <person name="Saunders E."/>
            <person name="Lapidus A."/>
            <person name="Nolan M."/>
            <person name="Lucas S."/>
            <person name="Hammon N."/>
            <person name="Deshpande S."/>
            <person name="Cheng J.F."/>
            <person name="Han C."/>
            <person name="Tapia R."/>
            <person name="Goodwin L.A."/>
            <person name="Pitluck S."/>
            <person name="Liolios K."/>
            <person name="Mavromatis K."/>
            <person name="Pagani I."/>
            <person name="Ivanova N."/>
            <person name="Mikhailova N."/>
            <person name="Pati A."/>
            <person name="Chen A."/>
            <person name="Palaniappan K."/>
            <person name="Land M."/>
            <person name="Chang Y.J."/>
            <person name="Jeffries C.D."/>
            <person name="Brambilla E.M."/>
            <person name="Rohde M."/>
            <person name="Spring S."/>
            <person name="Detter J.C."/>
            <person name="Woyke T."/>
            <person name="Bristow J."/>
            <person name="Eisen J.A."/>
            <person name="Markowitz V."/>
            <person name="Hugenholtz P."/>
            <person name="Kyrpides N.C."/>
            <person name="Klenk H.P."/>
        </authorList>
    </citation>
    <scope>NUCLEOTIDE SEQUENCE [LARGE SCALE GENOMIC DNA]</scope>
    <source>
        <strain evidence="16">ATCC BAA-1197 / DSM 17291 / Cas60314</strain>
    </source>
</reference>
<dbReference type="InterPro" id="IPR003587">
    <property type="entry name" value="Hint_dom_N"/>
</dbReference>
<dbReference type="InterPro" id="IPR003586">
    <property type="entry name" value="Hint_dom_C"/>
</dbReference>
<dbReference type="Pfam" id="PF12637">
    <property type="entry name" value="TSCPD"/>
    <property type="match status" value="1"/>
</dbReference>
<dbReference type="GO" id="GO:0004519">
    <property type="term" value="F:endonuclease activity"/>
    <property type="evidence" value="ECO:0007669"/>
    <property type="project" value="InterPro"/>
</dbReference>
<evidence type="ECO:0000256" key="13">
    <source>
        <dbReference type="RuleBase" id="RU003410"/>
    </source>
</evidence>
<reference evidence="16" key="1">
    <citation type="submission" date="2011-10" db="EMBL/GenBank/DDBJ databases">
        <title>The complete genome of chromosome of Thermovirga lienii DSM 17291.</title>
        <authorList>
            <consortium name="US DOE Joint Genome Institute (JGI-PGF)"/>
            <person name="Lucas S."/>
            <person name="Copeland A."/>
            <person name="Lapidus A."/>
            <person name="Glavina del Rio T."/>
            <person name="Dalin E."/>
            <person name="Tice H."/>
            <person name="Bruce D."/>
            <person name="Goodwin L."/>
            <person name="Pitluck S."/>
            <person name="Peters L."/>
            <person name="Mikhailova N."/>
            <person name="Saunders E."/>
            <person name="Kyrpides N."/>
            <person name="Mavromatis K."/>
            <person name="Ivanova N."/>
            <person name="Last F.I."/>
            <person name="Brettin T."/>
            <person name="Detter J.C."/>
            <person name="Han C."/>
            <person name="Larimer F."/>
            <person name="Land M."/>
            <person name="Hauser L."/>
            <person name="Markowitz V."/>
            <person name="Cheng J.-F."/>
            <person name="Hugenholtz P."/>
            <person name="Woyke T."/>
            <person name="Wu D."/>
            <person name="Spring S."/>
            <person name="Schroeder M."/>
            <person name="Brambilla E.-M."/>
            <person name="Klenk H.-P."/>
            <person name="Eisen J.A."/>
        </authorList>
    </citation>
    <scope>NUCLEOTIDE SEQUENCE [LARGE SCALE GENOMIC DNA]</scope>
    <source>
        <strain evidence="16">ATCC BAA-1197 / DSM 17291 / Cas60314</strain>
    </source>
</reference>
<dbReference type="InterPro" id="IPR013509">
    <property type="entry name" value="RNR_lsu_N"/>
</dbReference>
<gene>
    <name evidence="15" type="ordered locus">Tlie_0294</name>
</gene>
<evidence type="ECO:0000256" key="10">
    <source>
        <dbReference type="ARBA" id="ARBA00023285"/>
    </source>
</evidence>
<keyword evidence="3" id="KW-0846">Cobalamin</keyword>
<keyword evidence="8 13" id="KW-0560">Oxidoreductase</keyword>
<dbReference type="PROSITE" id="PS50817">
    <property type="entry name" value="INTEIN_N_TER"/>
    <property type="match status" value="1"/>
</dbReference>
<evidence type="ECO:0000256" key="8">
    <source>
        <dbReference type="ARBA" id="ARBA00023002"/>
    </source>
</evidence>
<evidence type="ECO:0000313" key="16">
    <source>
        <dbReference type="Proteomes" id="UP000005868"/>
    </source>
</evidence>
<comment type="similarity">
    <text evidence="13">Belongs to the ribonucleoside diphosphate reductase large chain family.</text>
</comment>
<evidence type="ECO:0000256" key="12">
    <source>
        <dbReference type="ARBA" id="ARBA00047754"/>
    </source>
</evidence>
<dbReference type="Pfam" id="PF14890">
    <property type="entry name" value="Intein_splicing"/>
    <property type="match status" value="1"/>
</dbReference>
<dbReference type="InterPro" id="IPR000788">
    <property type="entry name" value="RNR_lg_C"/>
</dbReference>
<dbReference type="GO" id="GO:0009263">
    <property type="term" value="P:deoxyribonucleotide biosynthetic process"/>
    <property type="evidence" value="ECO:0007669"/>
    <property type="project" value="UniProtKB-KW"/>
</dbReference>
<dbReference type="GO" id="GO:0005524">
    <property type="term" value="F:ATP binding"/>
    <property type="evidence" value="ECO:0007669"/>
    <property type="project" value="InterPro"/>
</dbReference>
<evidence type="ECO:0000256" key="1">
    <source>
        <dbReference type="ARBA" id="ARBA00001922"/>
    </source>
</evidence>
<dbReference type="InterPro" id="IPR036844">
    <property type="entry name" value="Hint_dom_sf"/>
</dbReference>
<dbReference type="Pfam" id="PF02867">
    <property type="entry name" value="Ribonuc_red_lgC"/>
    <property type="match status" value="2"/>
</dbReference>
<comment type="function">
    <text evidence="13">Provides the precursors necessary for DNA synthesis. Catalyzes the biosynthesis of deoxyribonucleotides from the corresponding ribonucleotides.</text>
</comment>
<evidence type="ECO:0000259" key="14">
    <source>
        <dbReference type="PROSITE" id="PS50819"/>
    </source>
</evidence>
<comment type="function">
    <text evidence="11">Catalyzes the reduction of ribonucleotides to deoxyribonucleotides. May function to provide a pool of deoxyribonucleotide precursors for DNA repair during oxygen limitation and/or for immediate growth after restoration of oxygen.</text>
</comment>
<name>G7V6S4_THELD</name>
<evidence type="ECO:0000256" key="11">
    <source>
        <dbReference type="ARBA" id="ARBA00025437"/>
    </source>
</evidence>
<evidence type="ECO:0000256" key="4">
    <source>
        <dbReference type="ARBA" id="ARBA00022634"/>
    </source>
</evidence>
<comment type="catalytic activity">
    <reaction evidence="12 13">
        <text>a 2'-deoxyribonucleoside 5'-diphosphate + [thioredoxin]-disulfide + H2O = a ribonucleoside 5'-diphosphate + [thioredoxin]-dithiol</text>
        <dbReference type="Rhea" id="RHEA:23252"/>
        <dbReference type="Rhea" id="RHEA-COMP:10698"/>
        <dbReference type="Rhea" id="RHEA-COMP:10700"/>
        <dbReference type="ChEBI" id="CHEBI:15377"/>
        <dbReference type="ChEBI" id="CHEBI:29950"/>
        <dbReference type="ChEBI" id="CHEBI:50058"/>
        <dbReference type="ChEBI" id="CHEBI:57930"/>
        <dbReference type="ChEBI" id="CHEBI:73316"/>
        <dbReference type="EC" id="1.17.4.1"/>
    </reaction>
</comment>
<evidence type="ECO:0000256" key="5">
    <source>
        <dbReference type="ARBA" id="ARBA00022741"/>
    </source>
</evidence>
<dbReference type="OrthoDB" id="9762933at2"/>
<evidence type="ECO:0000256" key="3">
    <source>
        <dbReference type="ARBA" id="ARBA00022628"/>
    </source>
</evidence>
<evidence type="ECO:0000256" key="7">
    <source>
        <dbReference type="ARBA" id="ARBA00023000"/>
    </source>
</evidence>
<evidence type="ECO:0000256" key="6">
    <source>
        <dbReference type="ARBA" id="ARBA00022813"/>
    </source>
</evidence>
<dbReference type="SMART" id="SM00306">
    <property type="entry name" value="HintN"/>
    <property type="match status" value="1"/>
</dbReference>
<dbReference type="eggNOG" id="COG0209">
    <property type="taxonomic scope" value="Bacteria"/>
</dbReference>
<dbReference type="PROSITE" id="PS50818">
    <property type="entry name" value="INTEIN_C_TER"/>
    <property type="match status" value="1"/>
</dbReference>
<dbReference type="CDD" id="cd00081">
    <property type="entry name" value="Hint"/>
    <property type="match status" value="1"/>
</dbReference>
<comment type="similarity">
    <text evidence="2">Belongs to the ribonucleoside diphosphate reductase class-2 family.</text>
</comment>
<dbReference type="PROSITE" id="PS50819">
    <property type="entry name" value="INTEIN_ENDONUCLEASE"/>
    <property type="match status" value="1"/>
</dbReference>
<dbReference type="Proteomes" id="UP000005868">
    <property type="component" value="Chromosome"/>
</dbReference>
<dbReference type="EC" id="1.17.4.1" evidence="13"/>
<keyword evidence="16" id="KW-1185">Reference proteome</keyword>
<dbReference type="Gene3D" id="3.10.28.10">
    <property type="entry name" value="Homing endonucleases"/>
    <property type="match status" value="1"/>
</dbReference>
<dbReference type="eggNOG" id="COG1372">
    <property type="taxonomic scope" value="Bacteria"/>
</dbReference>